<accession>A0ABR7NGY7</accession>
<name>A0ABR7NGY7_9FIRM</name>
<comment type="caution">
    <text evidence="2">The sequence shown here is derived from an EMBL/GenBank/DDBJ whole genome shotgun (WGS) entry which is preliminary data.</text>
</comment>
<keyword evidence="1" id="KW-0812">Transmembrane</keyword>
<keyword evidence="1" id="KW-1133">Transmembrane helix</keyword>
<sequence length="146" mass="16430">MIRAMRLMGAGALPLFLGFLLDRLLLAFPASGMVRVPLSVLLLFAWGYFAFRLSDSLQNAVLQAFLLCAFGLLMLALTLYQELVMGSYWGNILGYGTQMFFLPWLSLAAFMAAPFTNIIRIWPLYIIIWAGLFLTGCVGCIRKQYR</sequence>
<evidence type="ECO:0000313" key="3">
    <source>
        <dbReference type="Proteomes" id="UP000658131"/>
    </source>
</evidence>
<protein>
    <submittedName>
        <fullName evidence="2">Uncharacterized protein</fullName>
    </submittedName>
</protein>
<feature type="transmembrane region" description="Helical" evidence="1">
    <location>
        <begin position="92"/>
        <end position="115"/>
    </location>
</feature>
<organism evidence="2 3">
    <name type="scientific">Yanshouia hominis</name>
    <dbReference type="NCBI Taxonomy" id="2763673"/>
    <lineage>
        <taxon>Bacteria</taxon>
        <taxon>Bacillati</taxon>
        <taxon>Bacillota</taxon>
        <taxon>Clostridia</taxon>
        <taxon>Eubacteriales</taxon>
        <taxon>Oscillospiraceae</taxon>
        <taxon>Yanshouia</taxon>
    </lineage>
</organism>
<evidence type="ECO:0000313" key="2">
    <source>
        <dbReference type="EMBL" id="MBC8575663.1"/>
    </source>
</evidence>
<keyword evidence="3" id="KW-1185">Reference proteome</keyword>
<feature type="transmembrane region" description="Helical" evidence="1">
    <location>
        <begin position="121"/>
        <end position="141"/>
    </location>
</feature>
<evidence type="ECO:0000256" key="1">
    <source>
        <dbReference type="SAM" id="Phobius"/>
    </source>
</evidence>
<gene>
    <name evidence="2" type="ORF">H8717_04450</name>
</gene>
<reference evidence="2 3" key="1">
    <citation type="submission" date="2020-08" db="EMBL/GenBank/DDBJ databases">
        <title>Genome public.</title>
        <authorList>
            <person name="Liu C."/>
            <person name="Sun Q."/>
        </authorList>
    </citation>
    <scope>NUCLEOTIDE SEQUENCE [LARGE SCALE GENOMIC DNA]</scope>
    <source>
        <strain evidence="2 3">BX1</strain>
    </source>
</reference>
<keyword evidence="1" id="KW-0472">Membrane</keyword>
<dbReference type="RefSeq" id="WP_262399286.1">
    <property type="nucleotide sequence ID" value="NZ_JACRTB010000006.1"/>
</dbReference>
<proteinExistence type="predicted"/>
<feature type="transmembrane region" description="Helical" evidence="1">
    <location>
        <begin position="60"/>
        <end position="80"/>
    </location>
</feature>
<dbReference type="Proteomes" id="UP000658131">
    <property type="component" value="Unassembled WGS sequence"/>
</dbReference>
<dbReference type="EMBL" id="JACRTB010000006">
    <property type="protein sequence ID" value="MBC8575663.1"/>
    <property type="molecule type" value="Genomic_DNA"/>
</dbReference>